<reference evidence="3" key="1">
    <citation type="submission" date="2016-06" db="UniProtKB">
        <authorList>
            <consortium name="WormBaseParasite"/>
        </authorList>
    </citation>
    <scope>IDENTIFICATION</scope>
</reference>
<name>A0A183HQG7_9BILA</name>
<accession>A0A183HQG7</accession>
<gene>
    <name evidence="1" type="ORF">OFLC_LOCUS9730</name>
</gene>
<dbReference type="AlphaFoldDB" id="A0A183HQG7"/>
<evidence type="ECO:0000313" key="2">
    <source>
        <dbReference type="Proteomes" id="UP000267606"/>
    </source>
</evidence>
<reference evidence="1 2" key="2">
    <citation type="submission" date="2018-11" db="EMBL/GenBank/DDBJ databases">
        <authorList>
            <consortium name="Pathogen Informatics"/>
        </authorList>
    </citation>
    <scope>NUCLEOTIDE SEQUENCE [LARGE SCALE GENOMIC DNA]</scope>
</reference>
<protein>
    <submittedName>
        <fullName evidence="1 3">Uncharacterized protein</fullName>
    </submittedName>
</protein>
<sequence>MNPRILLDKLQIIFRKTNLSSTKDLHNRHYMCNYLVLYKYHSNTVDHI</sequence>
<evidence type="ECO:0000313" key="3">
    <source>
        <dbReference type="WBParaSite" id="OFLC_0000972801-mRNA-1"/>
    </source>
</evidence>
<keyword evidence="2" id="KW-1185">Reference proteome</keyword>
<dbReference type="WBParaSite" id="OFLC_0000972801-mRNA-1">
    <property type="protein sequence ID" value="OFLC_0000972801-mRNA-1"/>
    <property type="gene ID" value="OFLC_0000972801"/>
</dbReference>
<organism evidence="3">
    <name type="scientific">Onchocerca flexuosa</name>
    <dbReference type="NCBI Taxonomy" id="387005"/>
    <lineage>
        <taxon>Eukaryota</taxon>
        <taxon>Metazoa</taxon>
        <taxon>Ecdysozoa</taxon>
        <taxon>Nematoda</taxon>
        <taxon>Chromadorea</taxon>
        <taxon>Rhabditida</taxon>
        <taxon>Spirurina</taxon>
        <taxon>Spiruromorpha</taxon>
        <taxon>Filarioidea</taxon>
        <taxon>Onchocercidae</taxon>
        <taxon>Onchocerca</taxon>
    </lineage>
</organism>
<dbReference type="Proteomes" id="UP000267606">
    <property type="component" value="Unassembled WGS sequence"/>
</dbReference>
<proteinExistence type="predicted"/>
<dbReference type="EMBL" id="UZAJ01012255">
    <property type="protein sequence ID" value="VDO62840.1"/>
    <property type="molecule type" value="Genomic_DNA"/>
</dbReference>
<evidence type="ECO:0000313" key="1">
    <source>
        <dbReference type="EMBL" id="VDO62840.1"/>
    </source>
</evidence>